<evidence type="ECO:0000313" key="2">
    <source>
        <dbReference type="EMBL" id="RLV55649.1"/>
    </source>
</evidence>
<sequence>MARIHTTVIDGLRTRYIEAGHRSRETLLLIHDGGFGASAELCWSEVIEELEAHFHLVAPDLLGWGGSDKVVHFGEAPYPSKIRQVARLVETLDLDEVVSVGTSFGGSLALRAALEPENPWRARGVVSITGAGGLYRVPEGVEAIGSFDPTIEDARRLTSWLVADADAFEEHARQRLENSLVPGHWEAMNAPRLRNPRAERPDVKDPFLDRLAELRLPVLFVEGARDRLLDQGWAKQLADLAPHGEALTMDCGHAPNVELPAELAKVLAMFADRGEDR</sequence>
<dbReference type="SUPFAM" id="SSF53474">
    <property type="entry name" value="alpha/beta-Hydrolases"/>
    <property type="match status" value="1"/>
</dbReference>
<comment type="caution">
    <text evidence="2">The sequence shown here is derived from an EMBL/GenBank/DDBJ whole genome shotgun (WGS) entry which is preliminary data.</text>
</comment>
<dbReference type="Pfam" id="PF12697">
    <property type="entry name" value="Abhydrolase_6"/>
    <property type="match status" value="1"/>
</dbReference>
<gene>
    <name evidence="2" type="ORF">D9V41_09260</name>
</gene>
<dbReference type="EMBL" id="RDBF01000006">
    <property type="protein sequence ID" value="RLV55649.1"/>
    <property type="molecule type" value="Genomic_DNA"/>
</dbReference>
<dbReference type="InterPro" id="IPR050266">
    <property type="entry name" value="AB_hydrolase_sf"/>
</dbReference>
<dbReference type="PANTHER" id="PTHR43798:SF33">
    <property type="entry name" value="HYDROLASE, PUTATIVE (AFU_ORTHOLOGUE AFUA_2G14860)-RELATED"/>
    <property type="match status" value="1"/>
</dbReference>
<feature type="domain" description="AB hydrolase-1" evidence="1">
    <location>
        <begin position="27"/>
        <end position="265"/>
    </location>
</feature>
<dbReference type="GO" id="GO:0046464">
    <property type="term" value="P:acylglycerol catabolic process"/>
    <property type="evidence" value="ECO:0007669"/>
    <property type="project" value="TreeGrafter"/>
</dbReference>
<evidence type="ECO:0000313" key="3">
    <source>
        <dbReference type="Proteomes" id="UP000282515"/>
    </source>
</evidence>
<dbReference type="OrthoDB" id="812569at2"/>
<name>A0A3L8PLG5_9ACTN</name>
<accession>A0A3L8PLG5</accession>
<dbReference type="GO" id="GO:0016020">
    <property type="term" value="C:membrane"/>
    <property type="evidence" value="ECO:0007669"/>
    <property type="project" value="TreeGrafter"/>
</dbReference>
<dbReference type="InterPro" id="IPR029058">
    <property type="entry name" value="AB_hydrolase_fold"/>
</dbReference>
<dbReference type="PRINTS" id="PR00111">
    <property type="entry name" value="ABHYDROLASE"/>
</dbReference>
<keyword evidence="2" id="KW-0378">Hydrolase</keyword>
<proteinExistence type="predicted"/>
<dbReference type="RefSeq" id="WP_121794286.1">
    <property type="nucleotide sequence ID" value="NZ_RDBF01000006.1"/>
</dbReference>
<dbReference type="PRINTS" id="PR00412">
    <property type="entry name" value="EPOXHYDRLASE"/>
</dbReference>
<reference evidence="2 3" key="1">
    <citation type="submission" date="2018-10" db="EMBL/GenBank/DDBJ databases">
        <title>Aeromicrobium sp. 9W16Y-2 whole genome shotgun sequence.</title>
        <authorList>
            <person name="Li F."/>
        </authorList>
    </citation>
    <scope>NUCLEOTIDE SEQUENCE [LARGE SCALE GENOMIC DNA]</scope>
    <source>
        <strain evidence="2 3">9W16Y-2</strain>
    </source>
</reference>
<dbReference type="InterPro" id="IPR000639">
    <property type="entry name" value="Epox_hydrolase-like"/>
</dbReference>
<dbReference type="GO" id="GO:0047372">
    <property type="term" value="F:monoacylglycerol lipase activity"/>
    <property type="evidence" value="ECO:0007669"/>
    <property type="project" value="TreeGrafter"/>
</dbReference>
<keyword evidence="3" id="KW-1185">Reference proteome</keyword>
<evidence type="ECO:0000259" key="1">
    <source>
        <dbReference type="Pfam" id="PF12697"/>
    </source>
</evidence>
<organism evidence="2 3">
    <name type="scientific">Aeromicrobium phragmitis</name>
    <dbReference type="NCBI Taxonomy" id="2478914"/>
    <lineage>
        <taxon>Bacteria</taxon>
        <taxon>Bacillati</taxon>
        <taxon>Actinomycetota</taxon>
        <taxon>Actinomycetes</taxon>
        <taxon>Propionibacteriales</taxon>
        <taxon>Nocardioidaceae</taxon>
        <taxon>Aeromicrobium</taxon>
    </lineage>
</organism>
<dbReference type="AlphaFoldDB" id="A0A3L8PLG5"/>
<dbReference type="Gene3D" id="3.40.50.1820">
    <property type="entry name" value="alpha/beta hydrolase"/>
    <property type="match status" value="1"/>
</dbReference>
<protein>
    <submittedName>
        <fullName evidence="2">Alpha/beta hydrolase</fullName>
    </submittedName>
</protein>
<dbReference type="Proteomes" id="UP000282515">
    <property type="component" value="Unassembled WGS sequence"/>
</dbReference>
<dbReference type="InterPro" id="IPR000073">
    <property type="entry name" value="AB_hydrolase_1"/>
</dbReference>
<dbReference type="PANTHER" id="PTHR43798">
    <property type="entry name" value="MONOACYLGLYCEROL LIPASE"/>
    <property type="match status" value="1"/>
</dbReference>